<dbReference type="Pfam" id="PF00009">
    <property type="entry name" value="GTP_EFTU"/>
    <property type="match status" value="1"/>
</dbReference>
<keyword evidence="4" id="KW-0648">Protein biosynthesis</keyword>
<evidence type="ECO:0000313" key="10">
    <source>
        <dbReference type="EMBL" id="TWT96645.1"/>
    </source>
</evidence>
<dbReference type="InterPro" id="IPR000640">
    <property type="entry name" value="EFG_V-like"/>
</dbReference>
<dbReference type="PRINTS" id="PR00315">
    <property type="entry name" value="ELONGATNFCT"/>
</dbReference>
<dbReference type="Pfam" id="PF14492">
    <property type="entry name" value="EFG_III"/>
    <property type="match status" value="1"/>
</dbReference>
<dbReference type="FunFam" id="3.30.70.870:FF:000002">
    <property type="entry name" value="Translation elongation factor 2"/>
    <property type="match status" value="1"/>
</dbReference>
<dbReference type="FunFam" id="3.30.70.240:FF:000001">
    <property type="entry name" value="Elongation factor G"/>
    <property type="match status" value="1"/>
</dbReference>
<keyword evidence="5" id="KW-0342">GTP-binding</keyword>
<name>A0A5C6ABZ2_9BACT</name>
<keyword evidence="3 10" id="KW-0251">Elongation factor</keyword>
<evidence type="ECO:0000256" key="7">
    <source>
        <dbReference type="ARBA" id="ARBA00067103"/>
    </source>
</evidence>
<evidence type="ECO:0000256" key="3">
    <source>
        <dbReference type="ARBA" id="ARBA00022768"/>
    </source>
</evidence>
<dbReference type="AlphaFoldDB" id="A0A5C6ABZ2"/>
<evidence type="ECO:0000256" key="1">
    <source>
        <dbReference type="ARBA" id="ARBA00005870"/>
    </source>
</evidence>
<dbReference type="SMART" id="SM00889">
    <property type="entry name" value="EFG_IV"/>
    <property type="match status" value="1"/>
</dbReference>
<dbReference type="InterPro" id="IPR009022">
    <property type="entry name" value="EFG_III"/>
</dbReference>
<feature type="domain" description="Tr-type G" evidence="9">
    <location>
        <begin position="6"/>
        <end position="287"/>
    </location>
</feature>
<evidence type="ECO:0000313" key="11">
    <source>
        <dbReference type="Proteomes" id="UP000317421"/>
    </source>
</evidence>
<dbReference type="CDD" id="cd01886">
    <property type="entry name" value="EF-G"/>
    <property type="match status" value="1"/>
</dbReference>
<sequence length="736" mass="79857">MPADLTKLRNIGVIAHIDAGKTTVTERMLYVSSAKHRVGEVDKGTTTTDDDAEEAERGITIYSACVQFPWKDVKVNLIDTPGHVDFTAEVERSLRVLDGAVVVFSAREGVEAQSETVWRQANRYHVPRIAFINKMDREGASWENVLGELESRLGAKPVALQIPAGEGPPHVANPFRGVIDLVKQKLLTFPGGKEGRDIVEAPIPDDLADEAALYREQMLDQLYGYSDELMELALGGEAIPEALIRKVIRSATVHLQIQPVLCGSALHGMGVEPLLDAVAAYLPHPLEMPPVEGIDPTGRDGAKTKGKRAARLKSEVGSGKAEDAGEPEAKIARKPDVTEPFCGLVFKILPYKTGDLYWVRVYSGELKPNSRVLNPGRDLKENVAQIWRIHASKKDEQLDHAQAGEIIALLGLRDSITGDTLCDTRAPILLESIEFPDTVISMAIEAENSEEKKKLLGVLDMLRKQDPTFRASDNAETGETIISGMGELHLEVIQHRLARDFGLKFRARQPRVSYRESVAKKVEVTGECNRNINGVQHTAAVRLRVEPFTPTGPLAHVAPPVVVSVDPKAAKPSLEGGGGLTDEWVNLVVEELQAAAEGGGTLGFPLLRLKVTVLGGEVHETDATDIGFRTAASLAFDKGLREAGVVLLEPIMALQITTPEEHMGDLVGDLQQRRAMIEQTAQRGGATVIYAQAPLANLFGYSSAMRSLSQGRAGCSMTPSDYAPAPDDVVQKFLGE</sequence>
<dbReference type="InterPro" id="IPR027417">
    <property type="entry name" value="P-loop_NTPase"/>
</dbReference>
<protein>
    <recommendedName>
        <fullName evidence="7">Elongation factor G 2</fullName>
    </recommendedName>
</protein>
<dbReference type="SUPFAM" id="SSF54980">
    <property type="entry name" value="EF-G C-terminal domain-like"/>
    <property type="match status" value="2"/>
</dbReference>
<dbReference type="PANTHER" id="PTHR43261:SF1">
    <property type="entry name" value="RIBOSOME-RELEASING FACTOR 2, MITOCHONDRIAL"/>
    <property type="match status" value="1"/>
</dbReference>
<dbReference type="GO" id="GO:0032790">
    <property type="term" value="P:ribosome disassembly"/>
    <property type="evidence" value="ECO:0007669"/>
    <property type="project" value="TreeGrafter"/>
</dbReference>
<dbReference type="InterPro" id="IPR005517">
    <property type="entry name" value="Transl_elong_EFG/EF2_IV"/>
</dbReference>
<gene>
    <name evidence="10" type="primary">fusA_2</name>
    <name evidence="10" type="ORF">Pla108_24190</name>
</gene>
<dbReference type="EMBL" id="SJPR01000003">
    <property type="protein sequence ID" value="TWT96645.1"/>
    <property type="molecule type" value="Genomic_DNA"/>
</dbReference>
<keyword evidence="2" id="KW-0547">Nucleotide-binding</keyword>
<comment type="caution">
    <text evidence="10">The sequence shown here is derived from an EMBL/GenBank/DDBJ whole genome shotgun (WGS) entry which is preliminary data.</text>
</comment>
<evidence type="ECO:0000256" key="6">
    <source>
        <dbReference type="ARBA" id="ARBA00024731"/>
    </source>
</evidence>
<dbReference type="Gene3D" id="3.30.70.240">
    <property type="match status" value="1"/>
</dbReference>
<comment type="function">
    <text evidence="6">Catalyzes the GTP-dependent ribosomal translocation step during translation elongation. During this step, the ribosome changes from the pre-translocational (PRE) to the post-translocational (POST) state as the newly formed A-site-bound peptidyl-tRNA and P-site-bound deacylated tRNA move to the P and E sites, respectively. Catalyzes the coordinated movement of the two tRNA molecules, the mRNA and conformational changes in the ribosome.</text>
</comment>
<dbReference type="InterPro" id="IPR035649">
    <property type="entry name" value="EFG_V"/>
</dbReference>
<dbReference type="GO" id="GO:0005525">
    <property type="term" value="F:GTP binding"/>
    <property type="evidence" value="ECO:0007669"/>
    <property type="project" value="UniProtKB-KW"/>
</dbReference>
<dbReference type="Gene3D" id="3.30.70.870">
    <property type="entry name" value="Elongation Factor G (Translational Gtpase), domain 3"/>
    <property type="match status" value="1"/>
</dbReference>
<evidence type="ECO:0000256" key="4">
    <source>
        <dbReference type="ARBA" id="ARBA00022917"/>
    </source>
</evidence>
<proteinExistence type="inferred from homology"/>
<keyword evidence="11" id="KW-1185">Reference proteome</keyword>
<dbReference type="OrthoDB" id="9804431at2"/>
<dbReference type="InterPro" id="IPR020568">
    <property type="entry name" value="Ribosomal_Su5_D2-typ_SF"/>
</dbReference>
<dbReference type="Pfam" id="PF00679">
    <property type="entry name" value="EFG_C"/>
    <property type="match status" value="1"/>
</dbReference>
<dbReference type="InterPro" id="IPR000795">
    <property type="entry name" value="T_Tr_GTP-bd_dom"/>
</dbReference>
<evidence type="ECO:0000256" key="2">
    <source>
        <dbReference type="ARBA" id="ARBA00022741"/>
    </source>
</evidence>
<dbReference type="InterPro" id="IPR005225">
    <property type="entry name" value="Small_GTP-bd"/>
</dbReference>
<dbReference type="InterPro" id="IPR035647">
    <property type="entry name" value="EFG_III/V"/>
</dbReference>
<accession>A0A5C6ABZ2</accession>
<dbReference type="InterPro" id="IPR014721">
    <property type="entry name" value="Ribsml_uS5_D2-typ_fold_subgr"/>
</dbReference>
<organism evidence="10 11">
    <name type="scientific">Botrimarina colliarenosi</name>
    <dbReference type="NCBI Taxonomy" id="2528001"/>
    <lineage>
        <taxon>Bacteria</taxon>
        <taxon>Pseudomonadati</taxon>
        <taxon>Planctomycetota</taxon>
        <taxon>Planctomycetia</taxon>
        <taxon>Pirellulales</taxon>
        <taxon>Lacipirellulaceae</taxon>
        <taxon>Botrimarina</taxon>
    </lineage>
</organism>
<dbReference type="InterPro" id="IPR009000">
    <property type="entry name" value="Transl_B-barrel_sf"/>
</dbReference>
<reference evidence="10 11" key="1">
    <citation type="submission" date="2019-02" db="EMBL/GenBank/DDBJ databases">
        <title>Deep-cultivation of Planctomycetes and their phenomic and genomic characterization uncovers novel biology.</title>
        <authorList>
            <person name="Wiegand S."/>
            <person name="Jogler M."/>
            <person name="Boedeker C."/>
            <person name="Pinto D."/>
            <person name="Vollmers J."/>
            <person name="Rivas-Marin E."/>
            <person name="Kohn T."/>
            <person name="Peeters S.H."/>
            <person name="Heuer A."/>
            <person name="Rast P."/>
            <person name="Oberbeckmann S."/>
            <person name="Bunk B."/>
            <person name="Jeske O."/>
            <person name="Meyerdierks A."/>
            <person name="Storesund J.E."/>
            <person name="Kallscheuer N."/>
            <person name="Luecker S."/>
            <person name="Lage O.M."/>
            <person name="Pohl T."/>
            <person name="Merkel B.J."/>
            <person name="Hornburger P."/>
            <person name="Mueller R.-W."/>
            <person name="Bruemmer F."/>
            <person name="Labrenz M."/>
            <person name="Spormann A.M."/>
            <person name="Op Den Camp H."/>
            <person name="Overmann J."/>
            <person name="Amann R."/>
            <person name="Jetten M.S.M."/>
            <person name="Mascher T."/>
            <person name="Medema M.H."/>
            <person name="Devos D.P."/>
            <person name="Kaster A.-K."/>
            <person name="Ovreas L."/>
            <person name="Rohde M."/>
            <person name="Galperin M.Y."/>
            <person name="Jogler C."/>
        </authorList>
    </citation>
    <scope>NUCLEOTIDE SEQUENCE [LARGE SCALE GENOMIC DNA]</scope>
    <source>
        <strain evidence="10 11">Pla108</strain>
    </source>
</reference>
<comment type="similarity">
    <text evidence="1">Belongs to the TRAFAC class translation factor GTPase superfamily. Classic translation factor GTPase family. EF-G/EF-2 subfamily.</text>
</comment>
<dbReference type="SMART" id="SM00838">
    <property type="entry name" value="EFG_C"/>
    <property type="match status" value="1"/>
</dbReference>
<dbReference type="SUPFAM" id="SSF54211">
    <property type="entry name" value="Ribosomal protein S5 domain 2-like"/>
    <property type="match status" value="1"/>
</dbReference>
<dbReference type="SUPFAM" id="SSF52540">
    <property type="entry name" value="P-loop containing nucleoside triphosphate hydrolases"/>
    <property type="match status" value="1"/>
</dbReference>
<dbReference type="Pfam" id="PF03764">
    <property type="entry name" value="EFG_IV"/>
    <property type="match status" value="1"/>
</dbReference>
<dbReference type="Pfam" id="PF03144">
    <property type="entry name" value="GTP_EFTU_D2"/>
    <property type="match status" value="1"/>
</dbReference>
<dbReference type="PROSITE" id="PS51722">
    <property type="entry name" value="G_TR_2"/>
    <property type="match status" value="1"/>
</dbReference>
<evidence type="ECO:0000256" key="8">
    <source>
        <dbReference type="SAM" id="MobiDB-lite"/>
    </source>
</evidence>
<dbReference type="GO" id="GO:0003746">
    <property type="term" value="F:translation elongation factor activity"/>
    <property type="evidence" value="ECO:0007669"/>
    <property type="project" value="UniProtKB-KW"/>
</dbReference>
<dbReference type="NCBIfam" id="TIGR00231">
    <property type="entry name" value="small_GTP"/>
    <property type="match status" value="1"/>
</dbReference>
<dbReference type="FunFam" id="3.40.50.300:FF:000029">
    <property type="entry name" value="Elongation factor G"/>
    <property type="match status" value="1"/>
</dbReference>
<evidence type="ECO:0000259" key="9">
    <source>
        <dbReference type="PROSITE" id="PS51722"/>
    </source>
</evidence>
<dbReference type="Gene3D" id="2.40.30.10">
    <property type="entry name" value="Translation factors"/>
    <property type="match status" value="1"/>
</dbReference>
<dbReference type="InterPro" id="IPR041095">
    <property type="entry name" value="EFG_II"/>
</dbReference>
<dbReference type="PANTHER" id="PTHR43261">
    <property type="entry name" value="TRANSLATION ELONGATION FACTOR G-RELATED"/>
    <property type="match status" value="1"/>
</dbReference>
<feature type="region of interest" description="Disordered" evidence="8">
    <location>
        <begin position="290"/>
        <end position="328"/>
    </location>
</feature>
<dbReference type="Proteomes" id="UP000317421">
    <property type="component" value="Unassembled WGS sequence"/>
</dbReference>
<dbReference type="CDD" id="cd03713">
    <property type="entry name" value="EFG_mtEFG_C"/>
    <property type="match status" value="1"/>
</dbReference>
<dbReference type="Gene3D" id="3.40.50.300">
    <property type="entry name" value="P-loop containing nucleotide triphosphate hydrolases"/>
    <property type="match status" value="1"/>
</dbReference>
<dbReference type="RefSeq" id="WP_146445167.1">
    <property type="nucleotide sequence ID" value="NZ_SJPR01000003.1"/>
</dbReference>
<evidence type="ECO:0000256" key="5">
    <source>
        <dbReference type="ARBA" id="ARBA00023134"/>
    </source>
</evidence>
<dbReference type="GO" id="GO:0003924">
    <property type="term" value="F:GTPase activity"/>
    <property type="evidence" value="ECO:0007669"/>
    <property type="project" value="InterPro"/>
</dbReference>
<dbReference type="Gene3D" id="3.30.230.10">
    <property type="match status" value="1"/>
</dbReference>
<dbReference type="InterPro" id="IPR004161">
    <property type="entry name" value="EFTu-like_2"/>
</dbReference>
<dbReference type="SUPFAM" id="SSF50447">
    <property type="entry name" value="Translation proteins"/>
    <property type="match status" value="1"/>
</dbReference>
<dbReference type="CDD" id="cd16262">
    <property type="entry name" value="EFG_III"/>
    <property type="match status" value="1"/>
</dbReference>